<comment type="caution">
    <text evidence="2">The sequence shown here is derived from an EMBL/GenBank/DDBJ whole genome shotgun (WGS) entry which is preliminary data.</text>
</comment>
<dbReference type="Proteomes" id="UP000266841">
    <property type="component" value="Unassembled WGS sequence"/>
</dbReference>
<protein>
    <submittedName>
        <fullName evidence="2">Uncharacterized protein</fullName>
    </submittedName>
</protein>
<proteinExistence type="predicted"/>
<dbReference type="AlphaFoldDB" id="K0T4Z1"/>
<accession>K0T4Z1</accession>
<organism evidence="2 3">
    <name type="scientific">Thalassiosira oceanica</name>
    <name type="common">Marine diatom</name>
    <dbReference type="NCBI Taxonomy" id="159749"/>
    <lineage>
        <taxon>Eukaryota</taxon>
        <taxon>Sar</taxon>
        <taxon>Stramenopiles</taxon>
        <taxon>Ochrophyta</taxon>
        <taxon>Bacillariophyta</taxon>
        <taxon>Coscinodiscophyceae</taxon>
        <taxon>Thalassiosirophycidae</taxon>
        <taxon>Thalassiosirales</taxon>
        <taxon>Thalassiosiraceae</taxon>
        <taxon>Thalassiosira</taxon>
    </lineage>
</organism>
<feature type="compositionally biased region" description="Polar residues" evidence="1">
    <location>
        <begin position="109"/>
        <end position="119"/>
    </location>
</feature>
<feature type="region of interest" description="Disordered" evidence="1">
    <location>
        <begin position="95"/>
        <end position="119"/>
    </location>
</feature>
<evidence type="ECO:0000313" key="3">
    <source>
        <dbReference type="Proteomes" id="UP000266841"/>
    </source>
</evidence>
<gene>
    <name evidence="2" type="ORF">THAOC_13647</name>
</gene>
<reference evidence="2 3" key="1">
    <citation type="journal article" date="2012" name="Genome Biol.">
        <title>Genome and low-iron response of an oceanic diatom adapted to chronic iron limitation.</title>
        <authorList>
            <person name="Lommer M."/>
            <person name="Specht M."/>
            <person name="Roy A.S."/>
            <person name="Kraemer L."/>
            <person name="Andreson R."/>
            <person name="Gutowska M.A."/>
            <person name="Wolf J."/>
            <person name="Bergner S.V."/>
            <person name="Schilhabel M.B."/>
            <person name="Klostermeier U.C."/>
            <person name="Beiko R.G."/>
            <person name="Rosenstiel P."/>
            <person name="Hippler M."/>
            <person name="Laroche J."/>
        </authorList>
    </citation>
    <scope>NUCLEOTIDE SEQUENCE [LARGE SCALE GENOMIC DNA]</scope>
    <source>
        <strain evidence="2 3">CCMP1005</strain>
    </source>
</reference>
<evidence type="ECO:0000313" key="2">
    <source>
        <dbReference type="EMBL" id="EJK65482.1"/>
    </source>
</evidence>
<evidence type="ECO:0000256" key="1">
    <source>
        <dbReference type="SAM" id="MobiDB-lite"/>
    </source>
</evidence>
<dbReference type="EMBL" id="AGNL01015757">
    <property type="protein sequence ID" value="EJK65482.1"/>
    <property type="molecule type" value="Genomic_DNA"/>
</dbReference>
<sequence length="119" mass="11973">MVMEVSVVPESQMMQSFNDGENQYGAGSSAIASAAAVDASMHRPLRTDGPQVPMATIRPMMGAVGATAGLTSSLPAPAADLPATYHGLGSHLAPTQHATMKPQAAGASPATSSARPRTG</sequence>
<keyword evidence="3" id="KW-1185">Reference proteome</keyword>
<name>K0T4Z1_THAOC</name>
<feature type="non-terminal residue" evidence="2">
    <location>
        <position position="119"/>
    </location>
</feature>